<name>A0A1H2H4L1_9BACT</name>
<dbReference type="AlphaFoldDB" id="A0A1H2H4L1"/>
<dbReference type="Proteomes" id="UP000199608">
    <property type="component" value="Unassembled WGS sequence"/>
</dbReference>
<evidence type="ECO:0000313" key="2">
    <source>
        <dbReference type="Proteomes" id="UP000199608"/>
    </source>
</evidence>
<evidence type="ECO:0000313" key="1">
    <source>
        <dbReference type="EMBL" id="SDU26669.1"/>
    </source>
</evidence>
<dbReference type="EMBL" id="FNLL01000006">
    <property type="protein sequence ID" value="SDU26669.1"/>
    <property type="molecule type" value="Genomic_DNA"/>
</dbReference>
<keyword evidence="2" id="KW-1185">Reference proteome</keyword>
<organism evidence="1 2">
    <name type="scientific">Desulfobacula phenolica</name>
    <dbReference type="NCBI Taxonomy" id="90732"/>
    <lineage>
        <taxon>Bacteria</taxon>
        <taxon>Pseudomonadati</taxon>
        <taxon>Thermodesulfobacteriota</taxon>
        <taxon>Desulfobacteria</taxon>
        <taxon>Desulfobacterales</taxon>
        <taxon>Desulfobacteraceae</taxon>
        <taxon>Desulfobacula</taxon>
    </lineage>
</organism>
<dbReference type="RefSeq" id="WP_092233974.1">
    <property type="nucleotide sequence ID" value="NZ_FNLL01000006.1"/>
</dbReference>
<gene>
    <name evidence="1" type="ORF">SAMN04487931_10639</name>
</gene>
<accession>A0A1H2H4L1</accession>
<sequence>MRSIRANHNIIAVSAYAKETAINTAQTLDLSLLASVGDIITLDPRRESNKDELTGKEEADTIYNLGQTASLSLNFPKAQPQHFALLYAYALGTIASTAAGTGYLKTITPLDGDLETARSLPSFTGGQRLGKTIAKERFSSLFVNGVTSTFARDDWCKVVGDIVATGKYDTSIEEESITAAENVTTLTLAANAVAGSTAQERLDAIHRIRVETSAGVWEEVAFSAVSSATPAEITITALGAGTDDKTYKVLYAPAETAWMTFPARVSETPLRVSELTFKIGGKYDGSAFQGGRELGAEINGIEHRLSNNGNVEFVPGGGGSYASQYFRDGRDQTLALDREFRDYIIRNYMNTDEYFGASILAEGAEFDTGHKYGVEIIFPRLGVLKTPVTANGKRLAEKGDMTVLEDDTYGSVIVKVKNLAQYYAN</sequence>
<proteinExistence type="predicted"/>
<protein>
    <submittedName>
        <fullName evidence="1">Uncharacterized protein</fullName>
    </submittedName>
</protein>
<reference evidence="2" key="1">
    <citation type="submission" date="2016-10" db="EMBL/GenBank/DDBJ databases">
        <authorList>
            <person name="Varghese N."/>
            <person name="Submissions S."/>
        </authorList>
    </citation>
    <scope>NUCLEOTIDE SEQUENCE [LARGE SCALE GENOMIC DNA]</scope>
    <source>
        <strain evidence="2">DSM 3384</strain>
    </source>
</reference>